<dbReference type="PANTHER" id="PTHR43711:SF26">
    <property type="entry name" value="SENSOR HISTIDINE KINASE RCSC"/>
    <property type="match status" value="1"/>
</dbReference>
<feature type="transmembrane region" description="Helical" evidence="7">
    <location>
        <begin position="21"/>
        <end position="44"/>
    </location>
</feature>
<feature type="transmembrane region" description="Helical" evidence="7">
    <location>
        <begin position="241"/>
        <end position="264"/>
    </location>
</feature>
<dbReference type="EC" id="2.7.13.3" evidence="2"/>
<feature type="transmembrane region" description="Helical" evidence="7">
    <location>
        <begin position="188"/>
        <end position="206"/>
    </location>
</feature>
<evidence type="ECO:0000313" key="10">
    <source>
        <dbReference type="Proteomes" id="UP000767334"/>
    </source>
</evidence>
<evidence type="ECO:0000256" key="7">
    <source>
        <dbReference type="SAM" id="Phobius"/>
    </source>
</evidence>
<keyword evidence="4" id="KW-0808">Transferase</keyword>
<evidence type="ECO:0000256" key="6">
    <source>
        <dbReference type="ARBA" id="ARBA00023012"/>
    </source>
</evidence>
<dbReference type="InterPro" id="IPR004358">
    <property type="entry name" value="Sig_transdc_His_kin-like_C"/>
</dbReference>
<dbReference type="Gene3D" id="3.30.565.10">
    <property type="entry name" value="Histidine kinase-like ATPase, C-terminal domain"/>
    <property type="match status" value="1"/>
</dbReference>
<proteinExistence type="predicted"/>
<dbReference type="CDD" id="cd00082">
    <property type="entry name" value="HisKA"/>
    <property type="match status" value="1"/>
</dbReference>
<dbReference type="InterPro" id="IPR003661">
    <property type="entry name" value="HisK_dim/P_dom"/>
</dbReference>
<evidence type="ECO:0000256" key="1">
    <source>
        <dbReference type="ARBA" id="ARBA00000085"/>
    </source>
</evidence>
<dbReference type="PRINTS" id="PR00344">
    <property type="entry name" value="BCTRLSENSOR"/>
</dbReference>
<feature type="domain" description="Histidine kinase" evidence="8">
    <location>
        <begin position="413"/>
        <end position="635"/>
    </location>
</feature>
<feature type="transmembrane region" description="Helical" evidence="7">
    <location>
        <begin position="56"/>
        <end position="80"/>
    </location>
</feature>
<gene>
    <name evidence="9" type="ORF">H6A19_10355</name>
</gene>
<keyword evidence="10" id="KW-1185">Reference proteome</keyword>
<dbReference type="Pfam" id="PF00512">
    <property type="entry name" value="HisKA"/>
    <property type="match status" value="1"/>
</dbReference>
<reference evidence="9 10" key="1">
    <citation type="journal article" date="2021" name="Sci. Rep.">
        <title>The distribution of antibiotic resistance genes in chicken gut microbiota commensals.</title>
        <authorList>
            <person name="Juricova H."/>
            <person name="Matiasovicova J."/>
            <person name="Kubasova T."/>
            <person name="Cejkova D."/>
            <person name="Rychlik I."/>
        </authorList>
    </citation>
    <scope>NUCLEOTIDE SEQUENCE [LARGE SCALE GENOMIC DNA]</scope>
    <source>
        <strain evidence="9 10">An435</strain>
    </source>
</reference>
<protein>
    <recommendedName>
        <fullName evidence="2">histidine kinase</fullName>
        <ecNumber evidence="2">2.7.13.3</ecNumber>
    </recommendedName>
</protein>
<keyword evidence="7" id="KW-0472">Membrane</keyword>
<evidence type="ECO:0000256" key="5">
    <source>
        <dbReference type="ARBA" id="ARBA00022777"/>
    </source>
</evidence>
<evidence type="ECO:0000256" key="4">
    <source>
        <dbReference type="ARBA" id="ARBA00022679"/>
    </source>
</evidence>
<keyword evidence="5 9" id="KW-0418">Kinase</keyword>
<dbReference type="InterPro" id="IPR050736">
    <property type="entry name" value="Sensor_HK_Regulatory"/>
</dbReference>
<dbReference type="Gene3D" id="1.10.287.130">
    <property type="match status" value="1"/>
</dbReference>
<dbReference type="SMART" id="SM00388">
    <property type="entry name" value="HisKA"/>
    <property type="match status" value="1"/>
</dbReference>
<sequence>MKRKVMEESIINNKKSIGSKYKILIYISISMLALILSFIVNIIFKLDKSISYVEFSLIFIKSFNFILSILALGSCLISYCRLKNDSVFIISLMYLVWVIDILLGHIDYLSFYFREYTLSNYLTISTSLARVFLLIITIMPKSKIRNIILKNKKYSLLFVVVYTIILGCIEHNIKFYGLYHSNFIFVNYNRLLIIIYILCSIKLFITGIKEKEYLFVVLSLSISMLAVKAMIAIYGVNNISFYLKLVSVSITYISFLIVICGAFIELYMYICKTRILNNNLKIFYNLVENNKHSFMFICKENGELLYANKKMKNDGLFGNDINLSKFEEMIKMRNRSLELDEIIKLLHENKGWRGIIKDEAEDITVDCTVQLIEMDEESAISVSFMDISDEIKMELEFEKLKVYDKSKNEFFSNVSHELRTPLNVVYSTLQLLNMYSKNESIDFKEIYEKYKKPLDINCKRMQRLINNIVDISKIDKGILSANFGNYNIIAIVEDVTLSVVNYALLKNINIQFDTNIEEHIIKCDATMIERVILNLLSNAIKFSEQDTNIFVNILVNEEWVEIDIIDEGIGISENNKQIIFEDFVQADKSFTRMNEGSGMGLGISKSIINLHSGDIKLESTVNVGSTFKILLPNIQIESSDFKIYSIDKHNIELELSDIYEVS</sequence>
<dbReference type="SUPFAM" id="SSF55874">
    <property type="entry name" value="ATPase domain of HSP90 chaperone/DNA topoisomerase II/histidine kinase"/>
    <property type="match status" value="1"/>
</dbReference>
<feature type="transmembrane region" description="Helical" evidence="7">
    <location>
        <begin position="87"/>
        <end position="106"/>
    </location>
</feature>
<keyword evidence="6" id="KW-0902">Two-component regulatory system</keyword>
<evidence type="ECO:0000313" key="9">
    <source>
        <dbReference type="EMBL" id="MBM6819731.1"/>
    </source>
</evidence>
<dbReference type="PROSITE" id="PS50109">
    <property type="entry name" value="HIS_KIN"/>
    <property type="match status" value="1"/>
</dbReference>
<dbReference type="InterPro" id="IPR005467">
    <property type="entry name" value="His_kinase_dom"/>
</dbReference>
<feature type="transmembrane region" description="Helical" evidence="7">
    <location>
        <begin position="213"/>
        <end position="235"/>
    </location>
</feature>
<feature type="transmembrane region" description="Helical" evidence="7">
    <location>
        <begin position="156"/>
        <end position="176"/>
    </location>
</feature>
<dbReference type="InterPro" id="IPR036890">
    <property type="entry name" value="HATPase_C_sf"/>
</dbReference>
<dbReference type="SUPFAM" id="SSF47384">
    <property type="entry name" value="Homodimeric domain of signal transducing histidine kinase"/>
    <property type="match status" value="1"/>
</dbReference>
<evidence type="ECO:0000256" key="2">
    <source>
        <dbReference type="ARBA" id="ARBA00012438"/>
    </source>
</evidence>
<accession>A0ABS2FIB4</accession>
<organism evidence="9 10">
    <name type="scientific">Clostridium saudiense</name>
    <dbReference type="NCBI Taxonomy" id="1414720"/>
    <lineage>
        <taxon>Bacteria</taxon>
        <taxon>Bacillati</taxon>
        <taxon>Bacillota</taxon>
        <taxon>Clostridia</taxon>
        <taxon>Eubacteriales</taxon>
        <taxon>Clostridiaceae</taxon>
        <taxon>Clostridium</taxon>
    </lineage>
</organism>
<dbReference type="RefSeq" id="WP_204572361.1">
    <property type="nucleotide sequence ID" value="NZ_JACJLL010000059.1"/>
</dbReference>
<dbReference type="Pfam" id="PF02518">
    <property type="entry name" value="HATPase_c"/>
    <property type="match status" value="1"/>
</dbReference>
<keyword evidence="7" id="KW-0812">Transmembrane</keyword>
<evidence type="ECO:0000256" key="3">
    <source>
        <dbReference type="ARBA" id="ARBA00022553"/>
    </source>
</evidence>
<dbReference type="EMBL" id="JACJLL010000059">
    <property type="protein sequence ID" value="MBM6819731.1"/>
    <property type="molecule type" value="Genomic_DNA"/>
</dbReference>
<evidence type="ECO:0000259" key="8">
    <source>
        <dbReference type="PROSITE" id="PS50109"/>
    </source>
</evidence>
<feature type="transmembrane region" description="Helical" evidence="7">
    <location>
        <begin position="118"/>
        <end position="136"/>
    </location>
</feature>
<keyword evidence="3" id="KW-0597">Phosphoprotein</keyword>
<dbReference type="InterPro" id="IPR036097">
    <property type="entry name" value="HisK_dim/P_sf"/>
</dbReference>
<dbReference type="Proteomes" id="UP000767334">
    <property type="component" value="Unassembled WGS sequence"/>
</dbReference>
<dbReference type="PANTHER" id="PTHR43711">
    <property type="entry name" value="TWO-COMPONENT HISTIDINE KINASE"/>
    <property type="match status" value="1"/>
</dbReference>
<keyword evidence="7" id="KW-1133">Transmembrane helix</keyword>
<name>A0ABS2FIB4_9CLOT</name>
<dbReference type="SMART" id="SM00387">
    <property type="entry name" value="HATPase_c"/>
    <property type="match status" value="1"/>
</dbReference>
<dbReference type="GO" id="GO:0016301">
    <property type="term" value="F:kinase activity"/>
    <property type="evidence" value="ECO:0007669"/>
    <property type="project" value="UniProtKB-KW"/>
</dbReference>
<dbReference type="InterPro" id="IPR003594">
    <property type="entry name" value="HATPase_dom"/>
</dbReference>
<comment type="catalytic activity">
    <reaction evidence="1">
        <text>ATP + protein L-histidine = ADP + protein N-phospho-L-histidine.</text>
        <dbReference type="EC" id="2.7.13.3"/>
    </reaction>
</comment>
<comment type="caution">
    <text evidence="9">The sequence shown here is derived from an EMBL/GenBank/DDBJ whole genome shotgun (WGS) entry which is preliminary data.</text>
</comment>